<dbReference type="NCBIfam" id="TIGR04294">
    <property type="entry name" value="pre_pil_HX9DG"/>
    <property type="match status" value="1"/>
</dbReference>
<keyword evidence="1" id="KW-1133">Transmembrane helix</keyword>
<keyword evidence="1" id="KW-0472">Membrane</keyword>
<dbReference type="EMBL" id="SJPN01000007">
    <property type="protein sequence ID" value="TWT94501.1"/>
    <property type="molecule type" value="Genomic_DNA"/>
</dbReference>
<gene>
    <name evidence="3" type="ORF">Pla52n_53220</name>
</gene>
<dbReference type="AlphaFoldDB" id="A0A5C6A610"/>
<keyword evidence="4" id="KW-1185">Reference proteome</keyword>
<dbReference type="PANTHER" id="PTHR30093">
    <property type="entry name" value="GENERAL SECRETION PATHWAY PROTEIN G"/>
    <property type="match status" value="1"/>
</dbReference>
<sequence>MSQQPRFTIRELLVVITVVAILFAILMPVIQVAREAARRMSCSNNSKQLGLSIHNYHSTYRRLPPLMFGTSSNQGQLSGLVAVVPFVEASGRWGTISGPSTFNNISYPPMGPPPTDTNYAPWLEQIPTYNCPTETDVSPVYGLTNYALCVGDQVTGLYVNSGLDSVRGCFAPDCAIQFKDITDGLSNTVLFTEIANRVDDQSLGNFSIGNGSKLADQPGACRQSVLAKYPMLFAKNVTLDAIGRGGSFADGTGGIGWVNTILPPNSPSCAIEGQRLYEGVFTASSRHPGGAHVTIADGAVVFVTDNIEHGDVTKPVVLETGLSPYGIWGALGTRSSKEVVEEQLVL</sequence>
<dbReference type="RefSeq" id="WP_197454936.1">
    <property type="nucleotide sequence ID" value="NZ_CP151726.1"/>
</dbReference>
<feature type="transmembrane region" description="Helical" evidence="1">
    <location>
        <begin position="12"/>
        <end position="33"/>
    </location>
</feature>
<organism evidence="3 4">
    <name type="scientific">Stieleria varia</name>
    <dbReference type="NCBI Taxonomy" id="2528005"/>
    <lineage>
        <taxon>Bacteria</taxon>
        <taxon>Pseudomonadati</taxon>
        <taxon>Planctomycetota</taxon>
        <taxon>Planctomycetia</taxon>
        <taxon>Pirellulales</taxon>
        <taxon>Pirellulaceae</taxon>
        <taxon>Stieleria</taxon>
    </lineage>
</organism>
<evidence type="ECO:0000256" key="1">
    <source>
        <dbReference type="SAM" id="Phobius"/>
    </source>
</evidence>
<comment type="caution">
    <text evidence="3">The sequence shown here is derived from an EMBL/GenBank/DDBJ whole genome shotgun (WGS) entry which is preliminary data.</text>
</comment>
<dbReference type="Proteomes" id="UP000320176">
    <property type="component" value="Unassembled WGS sequence"/>
</dbReference>
<evidence type="ECO:0000313" key="3">
    <source>
        <dbReference type="EMBL" id="TWT94501.1"/>
    </source>
</evidence>
<evidence type="ECO:0000259" key="2">
    <source>
        <dbReference type="Pfam" id="PF07596"/>
    </source>
</evidence>
<dbReference type="InterPro" id="IPR027558">
    <property type="entry name" value="Pre_pil_HX9DG_C"/>
</dbReference>
<dbReference type="InterPro" id="IPR011453">
    <property type="entry name" value="DUF1559"/>
</dbReference>
<reference evidence="3 4" key="1">
    <citation type="submission" date="2019-02" db="EMBL/GenBank/DDBJ databases">
        <title>Deep-cultivation of Planctomycetes and their phenomic and genomic characterization uncovers novel biology.</title>
        <authorList>
            <person name="Wiegand S."/>
            <person name="Jogler M."/>
            <person name="Boedeker C."/>
            <person name="Pinto D."/>
            <person name="Vollmers J."/>
            <person name="Rivas-Marin E."/>
            <person name="Kohn T."/>
            <person name="Peeters S.H."/>
            <person name="Heuer A."/>
            <person name="Rast P."/>
            <person name="Oberbeckmann S."/>
            <person name="Bunk B."/>
            <person name="Jeske O."/>
            <person name="Meyerdierks A."/>
            <person name="Storesund J.E."/>
            <person name="Kallscheuer N."/>
            <person name="Luecker S."/>
            <person name="Lage O.M."/>
            <person name="Pohl T."/>
            <person name="Merkel B.J."/>
            <person name="Hornburger P."/>
            <person name="Mueller R.-W."/>
            <person name="Bruemmer F."/>
            <person name="Labrenz M."/>
            <person name="Spormann A.M."/>
            <person name="Op Den Camp H."/>
            <person name="Overmann J."/>
            <person name="Amann R."/>
            <person name="Jetten M.S.M."/>
            <person name="Mascher T."/>
            <person name="Medema M.H."/>
            <person name="Devos D.P."/>
            <person name="Kaster A.-K."/>
            <person name="Ovreas L."/>
            <person name="Rohde M."/>
            <person name="Galperin M.Y."/>
            <person name="Jogler C."/>
        </authorList>
    </citation>
    <scope>NUCLEOTIDE SEQUENCE [LARGE SCALE GENOMIC DNA]</scope>
    <source>
        <strain evidence="3 4">Pla52n</strain>
    </source>
</reference>
<evidence type="ECO:0000313" key="4">
    <source>
        <dbReference type="Proteomes" id="UP000320176"/>
    </source>
</evidence>
<proteinExistence type="predicted"/>
<accession>A0A5C6A610</accession>
<dbReference type="InterPro" id="IPR045584">
    <property type="entry name" value="Pilin-like"/>
</dbReference>
<feature type="domain" description="DUF1559" evidence="2">
    <location>
        <begin position="31"/>
        <end position="309"/>
    </location>
</feature>
<name>A0A5C6A610_9BACT</name>
<dbReference type="PANTHER" id="PTHR30093:SF2">
    <property type="entry name" value="TYPE II SECRETION SYSTEM PROTEIN H"/>
    <property type="match status" value="1"/>
</dbReference>
<dbReference type="SUPFAM" id="SSF54523">
    <property type="entry name" value="Pili subunits"/>
    <property type="match status" value="1"/>
</dbReference>
<protein>
    <recommendedName>
        <fullName evidence="2">DUF1559 domain-containing protein</fullName>
    </recommendedName>
</protein>
<dbReference type="Pfam" id="PF07596">
    <property type="entry name" value="SBP_bac_10"/>
    <property type="match status" value="1"/>
</dbReference>
<keyword evidence="1" id="KW-0812">Transmembrane</keyword>
<dbReference type="Gene3D" id="3.30.700.10">
    <property type="entry name" value="Glycoprotein, Type 4 Pilin"/>
    <property type="match status" value="1"/>
</dbReference>